<evidence type="ECO:0000259" key="3">
    <source>
        <dbReference type="Pfam" id="PF02834"/>
    </source>
</evidence>
<reference evidence="5" key="1">
    <citation type="journal article" date="2019" name="Int. J. Syst. Evol. Microbiol.">
        <title>The Global Catalogue of Microorganisms (GCM) 10K type strain sequencing project: providing services to taxonomists for standard genome sequencing and annotation.</title>
        <authorList>
            <consortium name="The Broad Institute Genomics Platform"/>
            <consortium name="The Broad Institute Genome Sequencing Center for Infectious Disease"/>
            <person name="Wu L."/>
            <person name="Ma J."/>
        </authorList>
    </citation>
    <scope>NUCLEOTIDE SEQUENCE [LARGE SCALE GENOMIC DNA]</scope>
    <source>
        <strain evidence="5">CCUG 57263</strain>
    </source>
</reference>
<feature type="active site" description="Proton acceptor" evidence="2">
    <location>
        <position position="131"/>
    </location>
</feature>
<comment type="catalytic activity">
    <reaction evidence="2">
        <text>a 3'-end 2',3'-cyclophospho-ribonucleotide-RNA + H2O = a 3'-end 2'-phospho-ribonucleotide-RNA + H(+)</text>
        <dbReference type="Rhea" id="RHEA:11828"/>
        <dbReference type="Rhea" id="RHEA-COMP:10464"/>
        <dbReference type="Rhea" id="RHEA-COMP:17353"/>
        <dbReference type="ChEBI" id="CHEBI:15377"/>
        <dbReference type="ChEBI" id="CHEBI:15378"/>
        <dbReference type="ChEBI" id="CHEBI:83064"/>
        <dbReference type="ChEBI" id="CHEBI:173113"/>
        <dbReference type="EC" id="3.1.4.58"/>
    </reaction>
</comment>
<evidence type="ECO:0000256" key="2">
    <source>
        <dbReference type="HAMAP-Rule" id="MF_01940"/>
    </source>
</evidence>
<feature type="active site" description="Proton donor" evidence="2">
    <location>
        <position position="44"/>
    </location>
</feature>
<dbReference type="EMBL" id="JBHTIU010000034">
    <property type="protein sequence ID" value="MFD0869715.1"/>
    <property type="molecule type" value="Genomic_DNA"/>
</dbReference>
<dbReference type="Gene3D" id="3.90.1140.10">
    <property type="entry name" value="Cyclic phosphodiesterase"/>
    <property type="match status" value="1"/>
</dbReference>
<dbReference type="RefSeq" id="WP_144940346.1">
    <property type="nucleotide sequence ID" value="NZ_JBHTIU010000034.1"/>
</dbReference>
<dbReference type="Pfam" id="PF02834">
    <property type="entry name" value="LigT_PEase"/>
    <property type="match status" value="2"/>
</dbReference>
<evidence type="ECO:0000256" key="1">
    <source>
        <dbReference type="ARBA" id="ARBA00022801"/>
    </source>
</evidence>
<organism evidence="4 5">
    <name type="scientific">Paenibacillus residui</name>
    <dbReference type="NCBI Taxonomy" id="629724"/>
    <lineage>
        <taxon>Bacteria</taxon>
        <taxon>Bacillati</taxon>
        <taxon>Bacillota</taxon>
        <taxon>Bacilli</taxon>
        <taxon>Bacillales</taxon>
        <taxon>Paenibacillaceae</taxon>
        <taxon>Paenibacillus</taxon>
    </lineage>
</organism>
<sequence>MASSARLFIAVPIAPPVKRTLEEWTRQLSNELPFRKWTHPLDYHITLQFLGETSPETRSQIDQALPGVAAMHPPFVLSLGKLGYFGPNRSPQILWAGVEGETAPLLSLHRSTVQAMQKLGFMPEDRPYRAHITLARKYIGSAPWPSSSLPGMLSTEDLETAWSVNEIVLYQSHSGQRPMYETLSTYPLAGNTLNDPTK</sequence>
<dbReference type="InterPro" id="IPR014051">
    <property type="entry name" value="Phosphoesterase_HXTX"/>
</dbReference>
<feature type="short sequence motif" description="HXTX 2" evidence="2">
    <location>
        <begin position="131"/>
        <end position="134"/>
    </location>
</feature>
<protein>
    <recommendedName>
        <fullName evidence="2">RNA 2',3'-cyclic phosphodiesterase</fullName>
        <shortName evidence="2">RNA 2',3'-CPDase</shortName>
        <ecNumber evidence="2">3.1.4.58</ecNumber>
    </recommendedName>
</protein>
<accession>A0ABW3D8E0</accession>
<comment type="function">
    <text evidence="2">Hydrolyzes RNA 2',3'-cyclic phosphodiester to an RNA 2'-phosphomonoester.</text>
</comment>
<comment type="similarity">
    <text evidence="2">Belongs to the 2H phosphoesterase superfamily. ThpR family.</text>
</comment>
<dbReference type="SUPFAM" id="SSF55144">
    <property type="entry name" value="LigT-like"/>
    <property type="match status" value="1"/>
</dbReference>
<keyword evidence="1 2" id="KW-0378">Hydrolase</keyword>
<dbReference type="Proteomes" id="UP001597120">
    <property type="component" value="Unassembled WGS sequence"/>
</dbReference>
<dbReference type="HAMAP" id="MF_01940">
    <property type="entry name" value="RNA_CPDase"/>
    <property type="match status" value="1"/>
</dbReference>
<proteinExistence type="inferred from homology"/>
<evidence type="ECO:0000313" key="4">
    <source>
        <dbReference type="EMBL" id="MFD0869715.1"/>
    </source>
</evidence>
<comment type="caution">
    <text evidence="4">The sequence shown here is derived from an EMBL/GenBank/DDBJ whole genome shotgun (WGS) entry which is preliminary data.</text>
</comment>
<dbReference type="NCBIfam" id="TIGR02258">
    <property type="entry name" value="2_5_ligase"/>
    <property type="match status" value="1"/>
</dbReference>
<dbReference type="InterPro" id="IPR009097">
    <property type="entry name" value="Cyclic_Pdiesterase"/>
</dbReference>
<dbReference type="PANTHER" id="PTHR35561:SF1">
    <property type="entry name" value="RNA 2',3'-CYCLIC PHOSPHODIESTERASE"/>
    <property type="match status" value="1"/>
</dbReference>
<feature type="short sequence motif" description="HXTX 1" evidence="2">
    <location>
        <begin position="44"/>
        <end position="47"/>
    </location>
</feature>
<evidence type="ECO:0000313" key="5">
    <source>
        <dbReference type="Proteomes" id="UP001597120"/>
    </source>
</evidence>
<dbReference type="EC" id="3.1.4.58" evidence="2"/>
<feature type="domain" description="Phosphoesterase HXTX" evidence="3">
    <location>
        <begin position="11"/>
        <end position="95"/>
    </location>
</feature>
<dbReference type="InterPro" id="IPR004175">
    <property type="entry name" value="RNA_CPDase"/>
</dbReference>
<keyword evidence="5" id="KW-1185">Reference proteome</keyword>
<name>A0ABW3D8E0_9BACL</name>
<gene>
    <name evidence="4" type="primary">thpR</name>
    <name evidence="4" type="ORF">ACFQ03_11180</name>
</gene>
<feature type="domain" description="Phosphoesterase HXTX" evidence="3">
    <location>
        <begin position="103"/>
        <end position="180"/>
    </location>
</feature>
<dbReference type="PANTHER" id="PTHR35561">
    <property type="entry name" value="RNA 2',3'-CYCLIC PHOSPHODIESTERASE"/>
    <property type="match status" value="1"/>
</dbReference>